<reference evidence="3" key="1">
    <citation type="submission" date="2016-10" db="EMBL/GenBank/DDBJ databases">
        <authorList>
            <person name="Varghese N."/>
            <person name="Submissions S."/>
        </authorList>
    </citation>
    <scope>NUCLEOTIDE SEQUENCE [LARGE SCALE GENOMIC DNA]</scope>
    <source>
        <strain evidence="3">DSM 3695</strain>
    </source>
</reference>
<evidence type="ECO:0008006" key="4">
    <source>
        <dbReference type="Google" id="ProtNLM"/>
    </source>
</evidence>
<feature type="chain" id="PRO_5011709664" description="Lipoprotein" evidence="1">
    <location>
        <begin position="19"/>
        <end position="125"/>
    </location>
</feature>
<feature type="signal peptide" evidence="1">
    <location>
        <begin position="1"/>
        <end position="18"/>
    </location>
</feature>
<dbReference type="PROSITE" id="PS51257">
    <property type="entry name" value="PROKAR_LIPOPROTEIN"/>
    <property type="match status" value="1"/>
</dbReference>
<protein>
    <recommendedName>
        <fullName evidence="4">Lipoprotein</fullName>
    </recommendedName>
</protein>
<proteinExistence type="predicted"/>
<sequence>MRRLFNLLVFAGTVTAAACGGSKSPQQSLTGEFSHVDTVGNSIVSDSLVIKQATSKPGGIYHVELYSIVRSLRPGISDRVTSRNWNGIYDKDMNAIKVEPSGTLFIYSNEGNTVKFIKTEFHRKK</sequence>
<organism evidence="2 3">
    <name type="scientific">Chitinophaga arvensicola</name>
    <dbReference type="NCBI Taxonomy" id="29529"/>
    <lineage>
        <taxon>Bacteria</taxon>
        <taxon>Pseudomonadati</taxon>
        <taxon>Bacteroidota</taxon>
        <taxon>Chitinophagia</taxon>
        <taxon>Chitinophagales</taxon>
        <taxon>Chitinophagaceae</taxon>
        <taxon>Chitinophaga</taxon>
    </lineage>
</organism>
<dbReference type="STRING" id="29529.SAMN04488122_0886"/>
<dbReference type="AlphaFoldDB" id="A0A1I0PNR8"/>
<dbReference type="EMBL" id="FOJG01000001">
    <property type="protein sequence ID" value="SEW15983.1"/>
    <property type="molecule type" value="Genomic_DNA"/>
</dbReference>
<dbReference type="Proteomes" id="UP000199310">
    <property type="component" value="Unassembled WGS sequence"/>
</dbReference>
<keyword evidence="3" id="KW-1185">Reference proteome</keyword>
<dbReference type="RefSeq" id="WP_089891083.1">
    <property type="nucleotide sequence ID" value="NZ_FOJG01000001.1"/>
</dbReference>
<name>A0A1I0PNR8_9BACT</name>
<accession>A0A1I0PNR8</accession>
<evidence type="ECO:0000313" key="2">
    <source>
        <dbReference type="EMBL" id="SEW15983.1"/>
    </source>
</evidence>
<evidence type="ECO:0000313" key="3">
    <source>
        <dbReference type="Proteomes" id="UP000199310"/>
    </source>
</evidence>
<gene>
    <name evidence="2" type="ORF">SAMN04488122_0886</name>
</gene>
<keyword evidence="1" id="KW-0732">Signal</keyword>
<evidence type="ECO:0000256" key="1">
    <source>
        <dbReference type="SAM" id="SignalP"/>
    </source>
</evidence>